<reference evidence="2" key="1">
    <citation type="submission" date="2018-05" db="EMBL/GenBank/DDBJ databases">
        <authorList>
            <person name="Lanie J.A."/>
            <person name="Ng W.-L."/>
            <person name="Kazmierczak K.M."/>
            <person name="Andrzejewski T.M."/>
            <person name="Davidsen T.M."/>
            <person name="Wayne K.J."/>
            <person name="Tettelin H."/>
            <person name="Glass J.I."/>
            <person name="Rusch D."/>
            <person name="Podicherti R."/>
            <person name="Tsui H.-C.T."/>
            <person name="Winkler M.E."/>
        </authorList>
    </citation>
    <scope>NUCLEOTIDE SEQUENCE</scope>
</reference>
<dbReference type="PANTHER" id="PTHR43757:SF2">
    <property type="entry name" value="AMINOMETHYLTRANSFERASE, MITOCHONDRIAL"/>
    <property type="match status" value="1"/>
</dbReference>
<dbReference type="InterPro" id="IPR028896">
    <property type="entry name" value="GcvT/YgfZ/DmdA"/>
</dbReference>
<dbReference type="GO" id="GO:0005739">
    <property type="term" value="C:mitochondrion"/>
    <property type="evidence" value="ECO:0007669"/>
    <property type="project" value="TreeGrafter"/>
</dbReference>
<name>A0A382GXV1_9ZZZZ</name>
<dbReference type="EMBL" id="UINC01058065">
    <property type="protein sequence ID" value="SVB79916.1"/>
    <property type="molecule type" value="Genomic_DNA"/>
</dbReference>
<dbReference type="SUPFAM" id="SSF103025">
    <property type="entry name" value="Folate-binding domain"/>
    <property type="match status" value="1"/>
</dbReference>
<feature type="domain" description="GCVT N-terminal" evidence="1">
    <location>
        <begin position="11"/>
        <end position="94"/>
    </location>
</feature>
<feature type="non-terminal residue" evidence="2">
    <location>
        <position position="94"/>
    </location>
</feature>
<evidence type="ECO:0000313" key="2">
    <source>
        <dbReference type="EMBL" id="SVB79916.1"/>
    </source>
</evidence>
<dbReference type="Gene3D" id="3.30.1360.120">
    <property type="entry name" value="Probable tRNA modification gtpase trme, domain 1"/>
    <property type="match status" value="1"/>
</dbReference>
<dbReference type="InterPro" id="IPR006222">
    <property type="entry name" value="GCVT_N"/>
</dbReference>
<dbReference type="Pfam" id="PF01571">
    <property type="entry name" value="GCV_T"/>
    <property type="match status" value="1"/>
</dbReference>
<dbReference type="AlphaFoldDB" id="A0A382GXV1"/>
<sequence>MPNSLNQIFLNDFHLSYGAKFAPFAGYSMPINYSQGIIKEHLHTRKSVSVFDVSHMGQILIPSSDDNCKELEKFIPLDLNNLKLHNSLYSFILN</sequence>
<accession>A0A382GXV1</accession>
<proteinExistence type="predicted"/>
<organism evidence="2">
    <name type="scientific">marine metagenome</name>
    <dbReference type="NCBI Taxonomy" id="408172"/>
    <lineage>
        <taxon>unclassified sequences</taxon>
        <taxon>metagenomes</taxon>
        <taxon>ecological metagenomes</taxon>
    </lineage>
</organism>
<dbReference type="PANTHER" id="PTHR43757">
    <property type="entry name" value="AMINOMETHYLTRANSFERASE"/>
    <property type="match status" value="1"/>
</dbReference>
<gene>
    <name evidence="2" type="ORF">METZ01_LOCUS232770</name>
</gene>
<dbReference type="InterPro" id="IPR027266">
    <property type="entry name" value="TrmE/GcvT-like"/>
</dbReference>
<dbReference type="Gene3D" id="3.30.70.1400">
    <property type="entry name" value="Aminomethyltransferase beta-barrel domains"/>
    <property type="match status" value="1"/>
</dbReference>
<protein>
    <recommendedName>
        <fullName evidence="1">GCVT N-terminal domain-containing protein</fullName>
    </recommendedName>
</protein>
<evidence type="ECO:0000259" key="1">
    <source>
        <dbReference type="Pfam" id="PF01571"/>
    </source>
</evidence>